<organism evidence="2 3">
    <name type="scientific">Pedobacter lusitanus</name>
    <dbReference type="NCBI Taxonomy" id="1503925"/>
    <lineage>
        <taxon>Bacteria</taxon>
        <taxon>Pseudomonadati</taxon>
        <taxon>Bacteroidota</taxon>
        <taxon>Sphingobacteriia</taxon>
        <taxon>Sphingobacteriales</taxon>
        <taxon>Sphingobacteriaceae</taxon>
        <taxon>Pedobacter</taxon>
    </lineage>
</organism>
<feature type="transmembrane region" description="Helical" evidence="1">
    <location>
        <begin position="76"/>
        <end position="94"/>
    </location>
</feature>
<dbReference type="Proteomes" id="UP000032049">
    <property type="component" value="Unassembled WGS sequence"/>
</dbReference>
<dbReference type="AlphaFoldDB" id="A0A0D0GK35"/>
<proteinExistence type="predicted"/>
<gene>
    <name evidence="2" type="ORF">TH53_24620</name>
</gene>
<accession>A0A0D0GK35</accession>
<name>A0A0D0GK35_9SPHI</name>
<protein>
    <submittedName>
        <fullName evidence="2">Uncharacterized protein</fullName>
    </submittedName>
</protein>
<keyword evidence="1" id="KW-0472">Membrane</keyword>
<dbReference type="STRING" id="1503925.TH53_24620"/>
<dbReference type="RefSeq" id="WP_041886783.1">
    <property type="nucleotide sequence ID" value="NZ_CP157278.1"/>
</dbReference>
<dbReference type="OrthoDB" id="766206at2"/>
<reference evidence="2 3" key="1">
    <citation type="submission" date="2015-01" db="EMBL/GenBank/DDBJ databases">
        <title>Draft genome sequence of Pedobacter sp. NL19 isolated from sludge of an effluent treatment pond in an abandoned uranium mine.</title>
        <authorList>
            <person name="Santos T."/>
            <person name="Caetano T."/>
            <person name="Covas C."/>
            <person name="Cruz A."/>
            <person name="Mendo S."/>
        </authorList>
    </citation>
    <scope>NUCLEOTIDE SEQUENCE [LARGE SCALE GENOMIC DNA]</scope>
    <source>
        <strain evidence="2 3">NL19</strain>
    </source>
</reference>
<comment type="caution">
    <text evidence="2">The sequence shown here is derived from an EMBL/GenBank/DDBJ whole genome shotgun (WGS) entry which is preliminary data.</text>
</comment>
<keyword evidence="1" id="KW-1133">Transmembrane helix</keyword>
<evidence type="ECO:0000313" key="2">
    <source>
        <dbReference type="EMBL" id="KIO74751.1"/>
    </source>
</evidence>
<dbReference type="EMBL" id="JXRA01000139">
    <property type="protein sequence ID" value="KIO74751.1"/>
    <property type="molecule type" value="Genomic_DNA"/>
</dbReference>
<sequence length="124" mass="14350">MKYAKYLKILFLFAGMILSAKPILGFGIVQHAKSDSGLNIELLQKLFSKRKQDYLDEDLTELIAIQQELTDSDLTFVWTISRFFVNIIIPLLVFSKATQHYLRELSLRLRPERAIYLSIGKLTI</sequence>
<evidence type="ECO:0000256" key="1">
    <source>
        <dbReference type="SAM" id="Phobius"/>
    </source>
</evidence>
<keyword evidence="3" id="KW-1185">Reference proteome</keyword>
<keyword evidence="1" id="KW-0812">Transmembrane</keyword>
<evidence type="ECO:0000313" key="3">
    <source>
        <dbReference type="Proteomes" id="UP000032049"/>
    </source>
</evidence>